<evidence type="ECO:0000259" key="1">
    <source>
        <dbReference type="Pfam" id="PF13456"/>
    </source>
</evidence>
<dbReference type="AlphaFoldDB" id="A0A9D3UVD8"/>
<dbReference type="Proteomes" id="UP000828251">
    <property type="component" value="Unassembled WGS sequence"/>
</dbReference>
<dbReference type="PANTHER" id="PTHR47074:SF61">
    <property type="entry name" value="RNASE H TYPE-1 DOMAIN-CONTAINING PROTEIN"/>
    <property type="match status" value="1"/>
</dbReference>
<dbReference type="Pfam" id="PF13456">
    <property type="entry name" value="RVT_3"/>
    <property type="match status" value="1"/>
</dbReference>
<dbReference type="InterPro" id="IPR036397">
    <property type="entry name" value="RNaseH_sf"/>
</dbReference>
<dbReference type="InterPro" id="IPR044730">
    <property type="entry name" value="RNase_H-like_dom_plant"/>
</dbReference>
<dbReference type="InterPro" id="IPR002156">
    <property type="entry name" value="RNaseH_domain"/>
</dbReference>
<gene>
    <name evidence="2" type="ORF">J1N35_036000</name>
</gene>
<dbReference type="GO" id="GO:0004523">
    <property type="term" value="F:RNA-DNA hybrid ribonuclease activity"/>
    <property type="evidence" value="ECO:0007669"/>
    <property type="project" value="InterPro"/>
</dbReference>
<dbReference type="SUPFAM" id="SSF53098">
    <property type="entry name" value="Ribonuclease H-like"/>
    <property type="match status" value="1"/>
</dbReference>
<evidence type="ECO:0000313" key="3">
    <source>
        <dbReference type="Proteomes" id="UP000828251"/>
    </source>
</evidence>
<dbReference type="EMBL" id="JAIQCV010000010">
    <property type="protein sequence ID" value="KAH1057935.1"/>
    <property type="molecule type" value="Genomic_DNA"/>
</dbReference>
<feature type="domain" description="RNase H type-1" evidence="1">
    <location>
        <begin position="27"/>
        <end position="148"/>
    </location>
</feature>
<keyword evidence="3" id="KW-1185">Reference proteome</keyword>
<organism evidence="2 3">
    <name type="scientific">Gossypium stocksii</name>
    <dbReference type="NCBI Taxonomy" id="47602"/>
    <lineage>
        <taxon>Eukaryota</taxon>
        <taxon>Viridiplantae</taxon>
        <taxon>Streptophyta</taxon>
        <taxon>Embryophyta</taxon>
        <taxon>Tracheophyta</taxon>
        <taxon>Spermatophyta</taxon>
        <taxon>Magnoliopsida</taxon>
        <taxon>eudicotyledons</taxon>
        <taxon>Gunneridae</taxon>
        <taxon>Pentapetalae</taxon>
        <taxon>rosids</taxon>
        <taxon>malvids</taxon>
        <taxon>Malvales</taxon>
        <taxon>Malvaceae</taxon>
        <taxon>Malvoideae</taxon>
        <taxon>Gossypium</taxon>
    </lineage>
</organism>
<proteinExistence type="predicted"/>
<dbReference type="PANTHER" id="PTHR47074">
    <property type="entry name" value="BNAC02G40300D PROTEIN"/>
    <property type="match status" value="1"/>
</dbReference>
<reference evidence="2 3" key="1">
    <citation type="journal article" date="2021" name="Plant Biotechnol. J.">
        <title>Multi-omics assisted identification of the key and species-specific regulatory components of drought-tolerant mechanisms in Gossypium stocksii.</title>
        <authorList>
            <person name="Yu D."/>
            <person name="Ke L."/>
            <person name="Zhang D."/>
            <person name="Wu Y."/>
            <person name="Sun Y."/>
            <person name="Mei J."/>
            <person name="Sun J."/>
            <person name="Sun Y."/>
        </authorList>
    </citation>
    <scope>NUCLEOTIDE SEQUENCE [LARGE SCALE GENOMIC DNA]</scope>
    <source>
        <strain evidence="3">cv. E1</strain>
        <tissue evidence="2">Leaf</tissue>
    </source>
</reference>
<dbReference type="GO" id="GO:0003676">
    <property type="term" value="F:nucleic acid binding"/>
    <property type="evidence" value="ECO:0007669"/>
    <property type="project" value="InterPro"/>
</dbReference>
<dbReference type="InterPro" id="IPR012337">
    <property type="entry name" value="RNaseH-like_sf"/>
</dbReference>
<accession>A0A9D3UVD8</accession>
<dbReference type="InterPro" id="IPR052929">
    <property type="entry name" value="RNase_H-like_EbsB-rel"/>
</dbReference>
<dbReference type="CDD" id="cd06222">
    <property type="entry name" value="RNase_H_like"/>
    <property type="match status" value="1"/>
</dbReference>
<name>A0A9D3UVD8_9ROSI</name>
<protein>
    <recommendedName>
        <fullName evidence="1">RNase H type-1 domain-containing protein</fullName>
    </recommendedName>
</protein>
<evidence type="ECO:0000313" key="2">
    <source>
        <dbReference type="EMBL" id="KAH1057935.1"/>
    </source>
</evidence>
<dbReference type="Gene3D" id="3.30.420.10">
    <property type="entry name" value="Ribonuclease H-like superfamily/Ribonuclease H"/>
    <property type="match status" value="1"/>
</dbReference>
<comment type="caution">
    <text evidence="2">The sequence shown here is derived from an EMBL/GenBank/DDBJ whole genome shotgun (WGS) entry which is preliminary data.</text>
</comment>
<sequence>MGEIFKNTHDVVSSVWEPPGNETIKINFDAYLNQNTKQSVSGIIARNKDGLVMAAYTFPWVNVLDSTTAEARACLQAITMAEEMGFRDICVEGDALTVIRKLNTAEEYRLFVSRLIQEIEGRRSAFRSVRFKYVPRGANKAAHEMAKEGGNYDFPRYWIEEAPATVERAVIQERGGDEGR</sequence>
<dbReference type="OrthoDB" id="1748820at2759"/>